<dbReference type="EMBL" id="MHKV01000033">
    <property type="protein sequence ID" value="OGY96818.1"/>
    <property type="molecule type" value="Genomic_DNA"/>
</dbReference>
<evidence type="ECO:0008006" key="7">
    <source>
        <dbReference type="Google" id="ProtNLM"/>
    </source>
</evidence>
<dbReference type="PROSITE" id="PS01053">
    <property type="entry name" value="ARGINASE_1"/>
    <property type="match status" value="1"/>
</dbReference>
<comment type="similarity">
    <text evidence="1">Belongs to the arginase family. Agmatinase subfamily.</text>
</comment>
<accession>A0A1G2C603</accession>
<dbReference type="Pfam" id="PF00491">
    <property type="entry name" value="Arginase"/>
    <property type="match status" value="1"/>
</dbReference>
<dbReference type="InterPro" id="IPR023696">
    <property type="entry name" value="Ureohydrolase_dom_sf"/>
</dbReference>
<dbReference type="InterPro" id="IPR006035">
    <property type="entry name" value="Ureohydrolase"/>
</dbReference>
<organism evidence="5 6">
    <name type="scientific">Candidatus Liptonbacteria bacterium GWC1_60_9</name>
    <dbReference type="NCBI Taxonomy" id="1798645"/>
    <lineage>
        <taxon>Bacteria</taxon>
        <taxon>Candidatus Liptoniibacteriota</taxon>
    </lineage>
</organism>
<evidence type="ECO:0000256" key="4">
    <source>
        <dbReference type="RuleBase" id="RU003684"/>
    </source>
</evidence>
<keyword evidence="2" id="KW-0479">Metal-binding</keyword>
<proteinExistence type="inferred from homology"/>
<reference evidence="5 6" key="1">
    <citation type="journal article" date="2016" name="Nat. Commun.">
        <title>Thousands of microbial genomes shed light on interconnected biogeochemical processes in an aquifer system.</title>
        <authorList>
            <person name="Anantharaman K."/>
            <person name="Brown C.T."/>
            <person name="Hug L.A."/>
            <person name="Sharon I."/>
            <person name="Castelle C.J."/>
            <person name="Probst A.J."/>
            <person name="Thomas B.C."/>
            <person name="Singh A."/>
            <person name="Wilkins M.J."/>
            <person name="Karaoz U."/>
            <person name="Brodie E.L."/>
            <person name="Williams K.H."/>
            <person name="Hubbard S.S."/>
            <person name="Banfield J.F."/>
        </authorList>
    </citation>
    <scope>NUCLEOTIDE SEQUENCE [LARGE SCALE GENOMIC DNA]</scope>
</reference>
<dbReference type="PANTHER" id="PTHR11358:SF26">
    <property type="entry name" value="GUANIDINO ACID HYDROLASE, MITOCHONDRIAL"/>
    <property type="match status" value="1"/>
</dbReference>
<dbReference type="InterPro" id="IPR020855">
    <property type="entry name" value="Ureohydrolase_Mn_BS"/>
</dbReference>
<dbReference type="GO" id="GO:0046872">
    <property type="term" value="F:metal ion binding"/>
    <property type="evidence" value="ECO:0007669"/>
    <property type="project" value="UniProtKB-KW"/>
</dbReference>
<evidence type="ECO:0000256" key="3">
    <source>
        <dbReference type="ARBA" id="ARBA00022801"/>
    </source>
</evidence>
<evidence type="ECO:0000256" key="1">
    <source>
        <dbReference type="ARBA" id="ARBA00009227"/>
    </source>
</evidence>
<dbReference type="GO" id="GO:0033389">
    <property type="term" value="P:putrescine biosynthetic process from arginine, via agmatine"/>
    <property type="evidence" value="ECO:0007669"/>
    <property type="project" value="TreeGrafter"/>
</dbReference>
<dbReference type="AlphaFoldDB" id="A0A1G2C603"/>
<keyword evidence="3 4" id="KW-0378">Hydrolase</keyword>
<comment type="caution">
    <text evidence="5">The sequence shown here is derived from an EMBL/GenBank/DDBJ whole genome shotgun (WGS) entry which is preliminary data.</text>
</comment>
<dbReference type="PRINTS" id="PR00116">
    <property type="entry name" value="ARGINASE"/>
</dbReference>
<name>A0A1G2C603_9BACT</name>
<dbReference type="GO" id="GO:0008783">
    <property type="term" value="F:agmatinase activity"/>
    <property type="evidence" value="ECO:0007669"/>
    <property type="project" value="TreeGrafter"/>
</dbReference>
<sequence length="275" mass="30398">MRVFSVPWSNSSRASNIARTEGTVFTPDAVRSLYEAWAAKGVFFLTEDGRPASLVFAGTRLSDCGGSVKALARRAFERAGEERTAFLGGDHSITHATFSAFRERYGDEAVIISLDAHPDLCAKGPGSPLHSDWLRRLVDDGLDPRRIVGVGWRDAERDEREFMRRHDIQVLEMADMHTRDIDRVLHDIVLYAARAAGRAWRGYVTIDMDVADPSIVPGVTTPSPGGLDQHQFTMLIQGLAAMKNIRALDVVEVDPSRDPGGVSILWVLKVLREMA</sequence>
<dbReference type="PROSITE" id="PS51409">
    <property type="entry name" value="ARGINASE_2"/>
    <property type="match status" value="1"/>
</dbReference>
<evidence type="ECO:0000313" key="6">
    <source>
        <dbReference type="Proteomes" id="UP000176349"/>
    </source>
</evidence>
<dbReference type="PANTHER" id="PTHR11358">
    <property type="entry name" value="ARGINASE/AGMATINASE"/>
    <property type="match status" value="1"/>
</dbReference>
<dbReference type="Gene3D" id="3.40.800.10">
    <property type="entry name" value="Ureohydrolase domain"/>
    <property type="match status" value="1"/>
</dbReference>
<gene>
    <name evidence="5" type="ORF">A2128_02925</name>
</gene>
<evidence type="ECO:0000256" key="2">
    <source>
        <dbReference type="ARBA" id="ARBA00022723"/>
    </source>
</evidence>
<protein>
    <recommendedName>
        <fullName evidence="7">Arginase</fullName>
    </recommendedName>
</protein>
<dbReference type="SUPFAM" id="SSF52768">
    <property type="entry name" value="Arginase/deacetylase"/>
    <property type="match status" value="1"/>
</dbReference>
<evidence type="ECO:0000313" key="5">
    <source>
        <dbReference type="EMBL" id="OGY96818.1"/>
    </source>
</evidence>
<dbReference type="Proteomes" id="UP000176349">
    <property type="component" value="Unassembled WGS sequence"/>
</dbReference>